<proteinExistence type="inferred from homology"/>
<dbReference type="PANTHER" id="PTHR43399:SF4">
    <property type="entry name" value="CELL WALL-ASSOCIATED PROTEASE"/>
    <property type="match status" value="1"/>
</dbReference>
<dbReference type="SUPFAM" id="SSF49265">
    <property type="entry name" value="Fibronectin type III"/>
    <property type="match status" value="1"/>
</dbReference>
<reference evidence="8 9" key="1">
    <citation type="journal article" date="2012" name="Int. J. Syst. Evol. Microbiol.">
        <title>Flammeovirga pacifica sp. nov., isolated from deep-sea sediment.</title>
        <authorList>
            <person name="Xu H."/>
            <person name="Fu Y."/>
            <person name="Yang N."/>
            <person name="Ding Z."/>
            <person name="Lai Q."/>
            <person name="Zeng R."/>
        </authorList>
    </citation>
    <scope>NUCLEOTIDE SEQUENCE [LARGE SCALE GENOMIC DNA]</scope>
    <source>
        <strain evidence="9">DSM 24597 / LMG 26175 / WPAGA1</strain>
    </source>
</reference>
<dbReference type="InterPro" id="IPR032304">
    <property type="entry name" value="Peptidase_S8_N"/>
</dbReference>
<dbReference type="InterPro" id="IPR003961">
    <property type="entry name" value="FN3_dom"/>
</dbReference>
<evidence type="ECO:0000256" key="3">
    <source>
        <dbReference type="ARBA" id="ARBA00022801"/>
    </source>
</evidence>
<keyword evidence="4 5" id="KW-0720">Serine protease</keyword>
<dbReference type="InterPro" id="IPR051048">
    <property type="entry name" value="Peptidase_S8/S53_subtilisin"/>
</dbReference>
<dbReference type="GO" id="GO:0004252">
    <property type="term" value="F:serine-type endopeptidase activity"/>
    <property type="evidence" value="ECO:0007669"/>
    <property type="project" value="UniProtKB-UniRule"/>
</dbReference>
<keyword evidence="9" id="KW-1185">Reference proteome</keyword>
<dbReference type="InterPro" id="IPR023828">
    <property type="entry name" value="Peptidase_S8_Ser-AS"/>
</dbReference>
<keyword evidence="3 5" id="KW-0378">Hydrolase</keyword>
<feature type="chain" id="PRO_5010287670" description="Fibronectin type-III domain-containing protein" evidence="6">
    <location>
        <begin position="21"/>
        <end position="2543"/>
    </location>
</feature>
<dbReference type="STRING" id="915059.NH26_23935"/>
<dbReference type="PANTHER" id="PTHR43399">
    <property type="entry name" value="SUBTILISIN-RELATED"/>
    <property type="match status" value="1"/>
</dbReference>
<feature type="active site" description="Charge relay system" evidence="5">
    <location>
        <position position="208"/>
    </location>
</feature>
<sequence>MRKLSLFILLLVGVFFSTLAQNRVTSYNSQGEAQGVIRVKFVENVTDQLQLASPTLRSNAQVGIASFDAVAQQFQGHDLRRLFPENSKFEHKLKKHGLHLWYEMTYDSQTDVQNIVRALSNVAEVQISEPILEKRIIGGEGNATVLSKSDIAKIQSTQSTMNDPLLSNQWHYFNEGDGETIRQDASIQLDKAWEEVTGDPNVIISIHDAGVDILHEDLINNLWVNEGELNGTDGVDNDGNGYANDIHGYNFANNTSVIDAMTHGTHVAGTVAATNNNGIGVAGVAGGSGNDDGVRLMVCQILSDNGGGNIENSYIYAANNGAVISQNSWGYLNPGYYEQSVLDAIDYFIEEAGDYEGAPMKGGVVIFASGNDHTSEPYYPANYEPVIAVGSTNANRTKADYSNYGEWVDISAPGGQTSSGLSYGVLSTLPENEYGYLQGTSMACPHVSGIAGLVTSKLGGPEFSKDILKAHIINAGIGLNDTEPQYGDLLGRGLIDASIAIKENEGIAPEIVTDIQVTASSNDFIELSWTVTADEDDDKASKFILYLSEGDFDESTATTYVTFSQADAGSLMTYRIDGLSSETDFTLGIKAFDHWGNASAMSEAIAVSTNQGPSLTYPTTDYTWQNVIDVTGDINETQVLEAEFEIGNANDAFLEWGLELRQSNYFIRSYSTVGTGFNTAAKKSTINLNRITPTDVVRNEDREPLREFRNEYLSYTDAFYAEYVVGDNDVSVSNTIAAAFVVEDPHGFNLSEVDVFLNDITVGKAVYEVYQGNLLSEAKLVFSKEIENTLKGNHKVRMDDQETYFFPEGEVLWLIVKVPAGNLYPIGISASNSHKDAMTYQWMSFDDGKSFMPIEVALGQSGYSFTQGALTDKEYQGDFITLTPYEGSINGEGTQTVKFTADISEVKNGYVKSNILIKSNDPNAKDAKITTEVNVKGHLPDLSVPGIANFGSVQVGREKELIIKMENYGYGALKSTIKYEGLDGTDFEIIDKPSSVLPRTSEDLVVKFAPTANGNTNVVLTITDGNGQERKVNLFGNGEAPSEINITPESQTHLMALGEELPSSVIIENTGDYPLEFNIPKYSKNSITGHEFGYSWKVRTDDFRWEELEGQDGTVEVTHHFVDNGFLDFVTVPLTFKFPFYNELVDTLYMSHVGMVALDEKDPVNGSWGKFLGSSYTSNGYFAPWYDYFNLTPNTKLMYKVFDDHVVFEYKNVYSKTELGESGDPLTFQLAIFHTGHAEMRYLDVSYSNAISKFPMLGMESPDKKDGIYFFDIYGQPEPIFSQQWQNVWIDITYPGPEIIANLSQTSGVVGVGESVEVTFDVKTDALVEGVNIQNIAVENNDPFNSTAHFTVNVDITDGGDAIVKTSDKVIDFGTLYQGAEAYRMINFINEGNKNIDFVSATFEVGTQLMIDKQTFTLPARLGTIVQLDLTTSVLGELRDKLIFTDELNNEHVFEIKGKVVKAPAIALEYTQDYFQVLSGEQDEMQVKVSNVDGDTTLRMLVNANAWLYQKEEDIAAASHELPDFEYFYKDNDKFLQGIADPNHPSFNWIDIVSKDGEKLEFDESIMAGEITFKKPVTFYGKQYEKAYMGYPGVITFTRPNDFLVPIINDFIPKADHFNNFIAVMWGLTGWDYFDENPNKGIYFYEDDQKAVFTYHRWTHSFGEGQQSMIDAQVILFHDGRIKMQYKVSNPEGTNFWSNAVVIGLEDEMGERGVLSSYGKKLIKNNLVLEYIPAEVINVEAGEEKVLDFVVDAYNMMGGTYKTDLTFNNHTPGKEDISIPVTLEVVGTPDLVWEPEVLDLGDVLYTPNMWIQPEFTIKNTGTGTVVIDKDAFSGHDGLFFEFFIQLVNAESGSLEGPEQWHNLDNIYKWKEICNGPPDPWGGCFGDIEVVEGEYNYVLPTLTPQSEYKSRVTIMPESDGAYEKTITYTLNDVPRELVIKANFFLPPVFETDVADTLSVMAMTDMHEESKTFMISNENGNNTLDYQFDIQYNYQGENAVGNMSKVAANTAIVFPEIASFASVGNTIDHNDFASAVYYGDKNDTKATSMGYGGGQSLTMVTRFDTPKEGIDLSHVATWYVPSGAKNADIIVEVLSGTKENLISIHKETFTTVTDASDQAGEFQLFELSDAITFFPGENIFIAFTYDKFSSYPQGLKSLDNPIPNAFFIPTNSGLSDISEDARFEKFAIMMRGFGKNEVAGNWFTLDHSEGQLEMGETATVTASFNSNYNRGRNELLAKVNINTNDPNVSEENSSFFASMYINHAPAPTETPVMVQLLEGDTTTVTYTFEDKENHTFTLSVEDLNDLGETVIDDKTVSIKLTPSYDHAGLHMVNIVAEDEHGMTSKTTIEVDITNVNRAPEAEPFDTLRLAVGEVHYIDELDVFTDPDGDELTFGIANNNDGLVITGHANGEFIISALAEGTTEVAIIATDPEDASSIITIPVIIAGDNDDVTNIVDGQIGQQFNLSNYPNPVQSKTIFSFDMPLSGNVELVIFSTEGRKVDHLLLGGLSVGNQQVEYNTDRLQSGVYIYTLIVNGQAKAFSRLIK</sequence>
<evidence type="ECO:0000256" key="5">
    <source>
        <dbReference type="PROSITE-ProRule" id="PRU01240"/>
    </source>
</evidence>
<dbReference type="InterPro" id="IPR026444">
    <property type="entry name" value="Secre_tail"/>
</dbReference>
<dbReference type="GO" id="GO:0006508">
    <property type="term" value="P:proteolysis"/>
    <property type="evidence" value="ECO:0007669"/>
    <property type="project" value="UniProtKB-KW"/>
</dbReference>
<dbReference type="PRINTS" id="PR00723">
    <property type="entry name" value="SUBTILISIN"/>
</dbReference>
<evidence type="ECO:0000259" key="7">
    <source>
        <dbReference type="PROSITE" id="PS50853"/>
    </source>
</evidence>
<dbReference type="PROSITE" id="PS51892">
    <property type="entry name" value="SUBTILASE"/>
    <property type="match status" value="1"/>
</dbReference>
<dbReference type="Proteomes" id="UP000179797">
    <property type="component" value="Unassembled WGS sequence"/>
</dbReference>
<dbReference type="EMBL" id="JRYR02000002">
    <property type="protein sequence ID" value="OHX64625.1"/>
    <property type="molecule type" value="Genomic_DNA"/>
</dbReference>
<organism evidence="8 9">
    <name type="scientific">Flammeovirga pacifica</name>
    <dbReference type="NCBI Taxonomy" id="915059"/>
    <lineage>
        <taxon>Bacteria</taxon>
        <taxon>Pseudomonadati</taxon>
        <taxon>Bacteroidota</taxon>
        <taxon>Cytophagia</taxon>
        <taxon>Cytophagales</taxon>
        <taxon>Flammeovirgaceae</taxon>
        <taxon>Flammeovirga</taxon>
    </lineage>
</organism>
<feature type="active site" description="Charge relay system" evidence="5">
    <location>
        <position position="263"/>
    </location>
</feature>
<dbReference type="InterPro" id="IPR022398">
    <property type="entry name" value="Peptidase_S8_His-AS"/>
</dbReference>
<gene>
    <name evidence="8" type="ORF">NH26_23935</name>
</gene>
<dbReference type="Pfam" id="PF16361">
    <property type="entry name" value="Peptidase_S8_N"/>
    <property type="match status" value="1"/>
</dbReference>
<evidence type="ECO:0000313" key="8">
    <source>
        <dbReference type="EMBL" id="OHX64625.1"/>
    </source>
</evidence>
<dbReference type="InterPro" id="IPR036116">
    <property type="entry name" value="FN3_sf"/>
</dbReference>
<dbReference type="CDD" id="cd00063">
    <property type="entry name" value="FN3"/>
    <property type="match status" value="1"/>
</dbReference>
<dbReference type="InterPro" id="IPR015500">
    <property type="entry name" value="Peptidase_S8_subtilisin-rel"/>
</dbReference>
<evidence type="ECO:0000256" key="4">
    <source>
        <dbReference type="ARBA" id="ARBA00022825"/>
    </source>
</evidence>
<protein>
    <recommendedName>
        <fullName evidence="7">Fibronectin type-III domain-containing protein</fullName>
    </recommendedName>
</protein>
<dbReference type="PROSITE" id="PS00138">
    <property type="entry name" value="SUBTILASE_SER"/>
    <property type="match status" value="1"/>
</dbReference>
<dbReference type="RefSeq" id="WP_044217205.1">
    <property type="nucleotide sequence ID" value="NZ_JRYR02000002.1"/>
</dbReference>
<accession>A0A1S1YUX4</accession>
<dbReference type="InterPro" id="IPR013783">
    <property type="entry name" value="Ig-like_fold"/>
</dbReference>
<comment type="similarity">
    <text evidence="1 5">Belongs to the peptidase S8 family.</text>
</comment>
<dbReference type="InterPro" id="IPR036852">
    <property type="entry name" value="Peptidase_S8/S53_dom_sf"/>
</dbReference>
<feature type="domain" description="Fibronectin type-III" evidence="7">
    <location>
        <begin position="511"/>
        <end position="612"/>
    </location>
</feature>
<dbReference type="Gene3D" id="2.60.40.10">
    <property type="entry name" value="Immunoglobulins"/>
    <property type="match status" value="2"/>
</dbReference>
<name>A0A1S1YUX4_FLAPC</name>
<dbReference type="Gene3D" id="3.40.50.200">
    <property type="entry name" value="Peptidase S8/S53 domain"/>
    <property type="match status" value="1"/>
</dbReference>
<dbReference type="Pfam" id="PF00082">
    <property type="entry name" value="Peptidase_S8"/>
    <property type="match status" value="1"/>
</dbReference>
<evidence type="ECO:0000313" key="9">
    <source>
        <dbReference type="Proteomes" id="UP000179797"/>
    </source>
</evidence>
<dbReference type="PROSITE" id="PS50853">
    <property type="entry name" value="FN3"/>
    <property type="match status" value="1"/>
</dbReference>
<evidence type="ECO:0000256" key="2">
    <source>
        <dbReference type="ARBA" id="ARBA00022670"/>
    </source>
</evidence>
<keyword evidence="6" id="KW-0732">Signal</keyword>
<evidence type="ECO:0000256" key="1">
    <source>
        <dbReference type="ARBA" id="ARBA00011073"/>
    </source>
</evidence>
<feature type="active site" description="Charge relay system" evidence="5">
    <location>
        <position position="441"/>
    </location>
</feature>
<dbReference type="OrthoDB" id="1489355at2"/>
<feature type="signal peptide" evidence="6">
    <location>
        <begin position="1"/>
        <end position="20"/>
    </location>
</feature>
<dbReference type="PROSITE" id="PS00137">
    <property type="entry name" value="SUBTILASE_HIS"/>
    <property type="match status" value="1"/>
</dbReference>
<dbReference type="NCBIfam" id="TIGR04183">
    <property type="entry name" value="Por_Secre_tail"/>
    <property type="match status" value="1"/>
</dbReference>
<comment type="caution">
    <text evidence="8">The sequence shown here is derived from an EMBL/GenBank/DDBJ whole genome shotgun (WGS) entry which is preliminary data.</text>
</comment>
<dbReference type="SUPFAM" id="SSF52743">
    <property type="entry name" value="Subtilisin-like"/>
    <property type="match status" value="1"/>
</dbReference>
<keyword evidence="2 5" id="KW-0645">Protease</keyword>
<evidence type="ECO:0000256" key="6">
    <source>
        <dbReference type="SAM" id="SignalP"/>
    </source>
</evidence>
<dbReference type="InterPro" id="IPR000209">
    <property type="entry name" value="Peptidase_S8/S53_dom"/>
</dbReference>